<dbReference type="SUPFAM" id="SSF100950">
    <property type="entry name" value="NagB/RpiA/CoA transferase-like"/>
    <property type="match status" value="1"/>
</dbReference>
<dbReference type="CDD" id="cd01399">
    <property type="entry name" value="GlcN6P_deaminase"/>
    <property type="match status" value="1"/>
</dbReference>
<keyword evidence="1" id="KW-0378">Hydrolase</keyword>
<dbReference type="GO" id="GO:0005737">
    <property type="term" value="C:cytoplasm"/>
    <property type="evidence" value="ECO:0007669"/>
    <property type="project" value="TreeGrafter"/>
</dbReference>
<gene>
    <name evidence="1" type="primary">nagB_2</name>
    <name evidence="1" type="ORF">MgSA37_02048</name>
</gene>
<accession>A0A110B2P4</accession>
<dbReference type="GO" id="GO:0019262">
    <property type="term" value="P:N-acetylneuraminate catabolic process"/>
    <property type="evidence" value="ECO:0007669"/>
    <property type="project" value="TreeGrafter"/>
</dbReference>
<proteinExistence type="predicted"/>
<dbReference type="InterPro" id="IPR004547">
    <property type="entry name" value="Glucosamine6P_isomerase"/>
</dbReference>
<dbReference type="AlphaFoldDB" id="A0A110B2P4"/>
<keyword evidence="2" id="KW-1185">Reference proteome</keyword>
<dbReference type="GO" id="GO:0042802">
    <property type="term" value="F:identical protein binding"/>
    <property type="evidence" value="ECO:0007669"/>
    <property type="project" value="TreeGrafter"/>
</dbReference>
<protein>
    <submittedName>
        <fullName evidence="1">Glucosamine-6-phosphate deaminase</fullName>
        <ecNumber evidence="1">3.5.99.6</ecNumber>
    </submittedName>
</protein>
<dbReference type="PANTHER" id="PTHR11280:SF6">
    <property type="entry name" value="GLUCOSAMINE-6-PHOSPHATE ISOMERASE NAGB"/>
    <property type="match status" value="1"/>
</dbReference>
<dbReference type="RefSeq" id="WP_096351603.1">
    <property type="nucleotide sequence ID" value="NZ_AP017313.1"/>
</dbReference>
<dbReference type="Gene3D" id="3.40.50.1360">
    <property type="match status" value="1"/>
</dbReference>
<dbReference type="InterPro" id="IPR006148">
    <property type="entry name" value="Glc/Gal-6P_isomerase"/>
</dbReference>
<dbReference type="GO" id="GO:0006043">
    <property type="term" value="P:glucosamine catabolic process"/>
    <property type="evidence" value="ECO:0007669"/>
    <property type="project" value="TreeGrafter"/>
</dbReference>
<sequence>MKLQVVDNLIIKIHKNRMLLGAEAALMVCAKINYLLTQQDYVNVIFAAAPSQNEFLDAIVESSTVDWRRVNAFHMDEYIELPEKDTHSFASFLNSKIFNLLPFHSVNYINGNASDIGAECKRYTKLLAQFPPDIVCLGIGENGHLAFNDPHVAYFNDQSMVKMVKLDAACRQQQVNDGCFAELSSVPAYALTLTIPALMAGKYIYCVVPGKNKANAVYNTLYCDIIEEYPSTILRKHPNAVLFLDKSSSSFI</sequence>
<organism evidence="1 2">
    <name type="scientific">Mucilaginibacter gotjawali</name>
    <dbReference type="NCBI Taxonomy" id="1550579"/>
    <lineage>
        <taxon>Bacteria</taxon>
        <taxon>Pseudomonadati</taxon>
        <taxon>Bacteroidota</taxon>
        <taxon>Sphingobacteriia</taxon>
        <taxon>Sphingobacteriales</taxon>
        <taxon>Sphingobacteriaceae</taxon>
        <taxon>Mucilaginibacter</taxon>
    </lineage>
</organism>
<dbReference type="InterPro" id="IPR037171">
    <property type="entry name" value="NagB/RpiA_transferase-like"/>
</dbReference>
<dbReference type="EMBL" id="AP017313">
    <property type="protein sequence ID" value="BAU53877.1"/>
    <property type="molecule type" value="Genomic_DNA"/>
</dbReference>
<evidence type="ECO:0000313" key="1">
    <source>
        <dbReference type="EMBL" id="BAU53877.1"/>
    </source>
</evidence>
<dbReference type="EC" id="3.5.99.6" evidence="1"/>
<dbReference type="GO" id="GO:0004342">
    <property type="term" value="F:glucosamine-6-phosphate deaminase activity"/>
    <property type="evidence" value="ECO:0007669"/>
    <property type="project" value="UniProtKB-EC"/>
</dbReference>
<name>A0A110B2P4_9SPHI</name>
<dbReference type="PANTHER" id="PTHR11280">
    <property type="entry name" value="GLUCOSAMINE-6-PHOSPHATE ISOMERASE"/>
    <property type="match status" value="1"/>
</dbReference>
<dbReference type="Pfam" id="PF01182">
    <property type="entry name" value="Glucosamine_iso"/>
    <property type="match status" value="1"/>
</dbReference>
<evidence type="ECO:0000313" key="2">
    <source>
        <dbReference type="Proteomes" id="UP000218263"/>
    </source>
</evidence>
<dbReference type="GO" id="GO:0006046">
    <property type="term" value="P:N-acetylglucosamine catabolic process"/>
    <property type="evidence" value="ECO:0007669"/>
    <property type="project" value="TreeGrafter"/>
</dbReference>
<dbReference type="Proteomes" id="UP000218263">
    <property type="component" value="Chromosome"/>
</dbReference>
<reference evidence="1 2" key="1">
    <citation type="submission" date="2015-12" db="EMBL/GenBank/DDBJ databases">
        <title>Genome sequence of Mucilaginibacter gotjawali.</title>
        <authorList>
            <person name="Lee J.S."/>
            <person name="Lee K.C."/>
            <person name="Kim K.K."/>
            <person name="Lee B.W."/>
        </authorList>
    </citation>
    <scope>NUCLEOTIDE SEQUENCE [LARGE SCALE GENOMIC DNA]</scope>
    <source>
        <strain evidence="1 2">SA3-7</strain>
    </source>
</reference>
<dbReference type="GO" id="GO:0005975">
    <property type="term" value="P:carbohydrate metabolic process"/>
    <property type="evidence" value="ECO:0007669"/>
    <property type="project" value="InterPro"/>
</dbReference>
<dbReference type="OrthoDB" id="9791139at2"/>
<dbReference type="KEGG" id="mgot:MgSA37_02048"/>